<protein>
    <submittedName>
        <fullName evidence="2">Uncharacterized protein</fullName>
    </submittedName>
</protein>
<evidence type="ECO:0000256" key="1">
    <source>
        <dbReference type="SAM" id="MobiDB-lite"/>
    </source>
</evidence>
<evidence type="ECO:0000313" key="2">
    <source>
        <dbReference type="EMBL" id="KAF4688373.1"/>
    </source>
</evidence>
<feature type="region of interest" description="Disordered" evidence="1">
    <location>
        <begin position="71"/>
        <end position="96"/>
    </location>
</feature>
<accession>A0A7J6NWW5</accession>
<organism evidence="2 3">
    <name type="scientific">Perkinsus olseni</name>
    <name type="common">Perkinsus atlanticus</name>
    <dbReference type="NCBI Taxonomy" id="32597"/>
    <lineage>
        <taxon>Eukaryota</taxon>
        <taxon>Sar</taxon>
        <taxon>Alveolata</taxon>
        <taxon>Perkinsozoa</taxon>
        <taxon>Perkinsea</taxon>
        <taxon>Perkinsida</taxon>
        <taxon>Perkinsidae</taxon>
        <taxon>Perkinsus</taxon>
    </lineage>
</organism>
<name>A0A7J6NWW5_PEROL</name>
<sequence>MPWNGSCRHQHRSRSEERIDGKYSKGFFHQSVKSGDLMGGLDSARDGYMNCVQIGDSVASIPLLGTAVPNSGAGIRGGTRSEAVSARRRSLPSSIT</sequence>
<reference evidence="2 3" key="1">
    <citation type="submission" date="2020-04" db="EMBL/GenBank/DDBJ databases">
        <title>Perkinsus olseni comparative genomics.</title>
        <authorList>
            <person name="Bogema D.R."/>
        </authorList>
    </citation>
    <scope>NUCLEOTIDE SEQUENCE [LARGE SCALE GENOMIC DNA]</scope>
    <source>
        <strain evidence="2">00978-12</strain>
    </source>
</reference>
<dbReference type="EMBL" id="JABANP010000153">
    <property type="protein sequence ID" value="KAF4688373.1"/>
    <property type="molecule type" value="Genomic_DNA"/>
</dbReference>
<dbReference type="AlphaFoldDB" id="A0A7J6NWW5"/>
<evidence type="ECO:0000313" key="3">
    <source>
        <dbReference type="Proteomes" id="UP000541610"/>
    </source>
</evidence>
<proteinExistence type="predicted"/>
<comment type="caution">
    <text evidence="2">The sequence shown here is derived from an EMBL/GenBank/DDBJ whole genome shotgun (WGS) entry which is preliminary data.</text>
</comment>
<gene>
    <name evidence="2" type="ORF">FOZ60_002840</name>
</gene>
<dbReference type="Proteomes" id="UP000541610">
    <property type="component" value="Unassembled WGS sequence"/>
</dbReference>